<dbReference type="GO" id="GO:0045944">
    <property type="term" value="P:positive regulation of transcription by RNA polymerase II"/>
    <property type="evidence" value="ECO:0007669"/>
    <property type="project" value="TreeGrafter"/>
</dbReference>
<feature type="compositionally biased region" description="Basic and acidic residues" evidence="9">
    <location>
        <begin position="13"/>
        <end position="34"/>
    </location>
</feature>
<dbReference type="Pfam" id="PF08550">
    <property type="entry name" value="GATA_AreA"/>
    <property type="match status" value="1"/>
</dbReference>
<evidence type="ECO:0000259" key="10">
    <source>
        <dbReference type="PROSITE" id="PS50114"/>
    </source>
</evidence>
<keyword evidence="2" id="KW-0479">Metal-binding</keyword>
<feature type="region of interest" description="Disordered" evidence="9">
    <location>
        <begin position="307"/>
        <end position="336"/>
    </location>
</feature>
<dbReference type="PRINTS" id="PR00619">
    <property type="entry name" value="GATAZNFINGER"/>
</dbReference>
<evidence type="ECO:0000313" key="12">
    <source>
        <dbReference type="EMBL" id="CCE84547.1"/>
    </source>
</evidence>
<evidence type="ECO:0000256" key="9">
    <source>
        <dbReference type="SAM" id="MobiDB-lite"/>
    </source>
</evidence>
<sequence length="444" mass="50601">MFSIPESSNSFHEGMKGEAKRNPRPQERNKEKLGKSNIVYKGKKDMDVNTKELLKDEDESSIKIYKMYQRKRYLPHNQRITNMAWRIQSRKLLVKNRSGDMTIDAKTGVERTNNDIMGEDFDYVAHICKMSKEDYKVQRPASGNTLSSPESTSNSVSSASSLYSSSNRPPVSSHELYHKTHDFSKNLHQKVAPFGTEPPVKGGQNQLNKKMLMCSNCHTKTTPLWRKAKNGDLLCNACGLFYKLHGVVRPLNNPETQQNNPFFNLKTPDERHPKENTLLLNGALAEQSPKSRFELNPNIISHHHHYSYGSEKGQNNSQRMETPVDKGRGFTPVQQNPSAMDVVQDPRLDRMQPKAHAGNPRENETVDSGFDEIDNLLNMNIFQSNSFVVGSENDKRQGTQSNNKFYGNNSGFDIGINDEVLSNTHEDMGSSNWNWLEFMYNDKH</sequence>
<dbReference type="AlphaFoldDB" id="G8YAD3"/>
<feature type="compositionally biased region" description="Low complexity" evidence="9">
    <location>
        <begin position="147"/>
        <end position="173"/>
    </location>
</feature>
<feature type="compositionally biased region" description="Polar residues" evidence="9">
    <location>
        <begin position="1"/>
        <end position="11"/>
    </location>
</feature>
<reference evidence="13" key="2">
    <citation type="journal article" date="2012" name="G3 (Bethesda)">
        <title>Pichia sorbitophila, an interspecies yeast hybrid reveals early steps of genome resolution following polyploidization.</title>
        <authorList>
            <person name="Leh Louis V."/>
            <person name="Despons L."/>
            <person name="Friedrich A."/>
            <person name="Martin T."/>
            <person name="Durrens P."/>
            <person name="Casaregola S."/>
            <person name="Neuveglise C."/>
            <person name="Fairhead C."/>
            <person name="Marck C."/>
            <person name="Cruz J.A."/>
            <person name="Straub M.L."/>
            <person name="Kugler V."/>
            <person name="Sacerdot C."/>
            <person name="Uzunov Z."/>
            <person name="Thierry A."/>
            <person name="Weiss S."/>
            <person name="Bleykasten C."/>
            <person name="De Montigny J."/>
            <person name="Jacques N."/>
            <person name="Jung P."/>
            <person name="Lemaire M."/>
            <person name="Mallet S."/>
            <person name="Morel G."/>
            <person name="Richard G.F."/>
            <person name="Sarkar A."/>
            <person name="Savel G."/>
            <person name="Schacherer J."/>
            <person name="Seret M.L."/>
            <person name="Talla E."/>
            <person name="Samson G."/>
            <person name="Jubin C."/>
            <person name="Poulain J."/>
            <person name="Vacherie B."/>
            <person name="Barbe V."/>
            <person name="Pelletier E."/>
            <person name="Sherman D.J."/>
            <person name="Westhof E."/>
            <person name="Weissenbach J."/>
            <person name="Baret P.V."/>
            <person name="Wincker P."/>
            <person name="Gaillardin C."/>
            <person name="Dujon B."/>
            <person name="Souciet J.L."/>
        </authorList>
    </citation>
    <scope>NUCLEOTIDE SEQUENCE [LARGE SCALE GENOMIC DNA]</scope>
    <source>
        <strain evidence="13">ATCC MYA-4447 / BCRC 22081 / CBS 7064 / NBRC 10061 / NRRL Y-12695</strain>
    </source>
</reference>
<dbReference type="PANTHER" id="PTHR10071">
    <property type="entry name" value="TRANSCRIPTION FACTOR GATA FAMILY MEMBER"/>
    <property type="match status" value="1"/>
</dbReference>
<evidence type="ECO:0000256" key="4">
    <source>
        <dbReference type="ARBA" id="ARBA00022833"/>
    </source>
</evidence>
<dbReference type="GO" id="GO:0008270">
    <property type="term" value="F:zinc ion binding"/>
    <property type="evidence" value="ECO:0007669"/>
    <property type="project" value="UniProtKB-KW"/>
</dbReference>
<dbReference type="InterPro" id="IPR039355">
    <property type="entry name" value="Transcription_factor_GATA"/>
</dbReference>
<dbReference type="InterPro" id="IPR013860">
    <property type="entry name" value="AreA_GATA"/>
</dbReference>
<dbReference type="EMBL" id="FO082049">
    <property type="protein sequence ID" value="CCE83516.1"/>
    <property type="molecule type" value="Genomic_DNA"/>
</dbReference>
<keyword evidence="3 8" id="KW-0863">Zinc-finger</keyword>
<dbReference type="PROSITE" id="PS00344">
    <property type="entry name" value="GATA_ZN_FINGER_1"/>
    <property type="match status" value="1"/>
</dbReference>
<dbReference type="InterPro" id="IPR013088">
    <property type="entry name" value="Znf_NHR/GATA"/>
</dbReference>
<evidence type="ECO:0000256" key="8">
    <source>
        <dbReference type="PROSITE-ProRule" id="PRU00094"/>
    </source>
</evidence>
<evidence type="ECO:0000256" key="3">
    <source>
        <dbReference type="ARBA" id="ARBA00022771"/>
    </source>
</evidence>
<organism evidence="11 13">
    <name type="scientific">Pichia sorbitophila (strain ATCC MYA-4447 / BCRC 22081 / CBS 7064 / NBRC 10061 / NRRL Y-12695)</name>
    <name type="common">Hybrid yeast</name>
    <dbReference type="NCBI Taxonomy" id="559304"/>
    <lineage>
        <taxon>Eukaryota</taxon>
        <taxon>Fungi</taxon>
        <taxon>Dikarya</taxon>
        <taxon>Ascomycota</taxon>
        <taxon>Saccharomycotina</taxon>
        <taxon>Pichiomycetes</taxon>
        <taxon>Debaryomycetaceae</taxon>
        <taxon>Millerozyma</taxon>
    </lineage>
</organism>
<keyword evidence="6" id="KW-0804">Transcription</keyword>
<evidence type="ECO:0000313" key="13">
    <source>
        <dbReference type="Proteomes" id="UP000005222"/>
    </source>
</evidence>
<proteinExistence type="predicted"/>
<dbReference type="CDD" id="cd00202">
    <property type="entry name" value="ZnF_GATA"/>
    <property type="match status" value="1"/>
</dbReference>
<dbReference type="SMART" id="SM00401">
    <property type="entry name" value="ZnF_GATA"/>
    <property type="match status" value="1"/>
</dbReference>
<keyword evidence="13" id="KW-1185">Reference proteome</keyword>
<reference evidence="11" key="1">
    <citation type="submission" date="2011-10" db="EMBL/GenBank/DDBJ databases">
        <authorList>
            <person name="Genoscope - CEA"/>
        </authorList>
    </citation>
    <scope>NUCLEOTIDE SEQUENCE</scope>
</reference>
<dbReference type="InParanoid" id="G8YAD3"/>
<dbReference type="EMBL" id="FO082048">
    <property type="protein sequence ID" value="CCE84547.1"/>
    <property type="molecule type" value="Genomic_DNA"/>
</dbReference>
<dbReference type="PROSITE" id="PS50114">
    <property type="entry name" value="GATA_ZN_FINGER_2"/>
    <property type="match status" value="1"/>
</dbReference>
<dbReference type="GO" id="GO:0000122">
    <property type="term" value="P:negative regulation of transcription by RNA polymerase II"/>
    <property type="evidence" value="ECO:0007669"/>
    <property type="project" value="TreeGrafter"/>
</dbReference>
<protein>
    <submittedName>
        <fullName evidence="11">Piso0_004094 protein</fullName>
    </submittedName>
</protein>
<dbReference type="InterPro" id="IPR000679">
    <property type="entry name" value="Znf_GATA"/>
</dbReference>
<dbReference type="SUPFAM" id="SSF57716">
    <property type="entry name" value="Glucocorticoid receptor-like (DNA-binding domain)"/>
    <property type="match status" value="1"/>
</dbReference>
<dbReference type="Gene3D" id="3.30.50.10">
    <property type="entry name" value="Erythroid Transcription Factor GATA-1, subunit A"/>
    <property type="match status" value="1"/>
</dbReference>
<dbReference type="Pfam" id="PF00320">
    <property type="entry name" value="GATA"/>
    <property type="match status" value="1"/>
</dbReference>
<dbReference type="OrthoDB" id="515401at2759"/>
<dbReference type="GO" id="GO:0000978">
    <property type="term" value="F:RNA polymerase II cis-regulatory region sequence-specific DNA binding"/>
    <property type="evidence" value="ECO:0007669"/>
    <property type="project" value="TreeGrafter"/>
</dbReference>
<dbReference type="Proteomes" id="UP000005222">
    <property type="component" value="Chromosome K"/>
</dbReference>
<dbReference type="PANTHER" id="PTHR10071:SF281">
    <property type="entry name" value="BOX A-BINDING FACTOR-RELATED"/>
    <property type="match status" value="1"/>
</dbReference>
<accession>G8YAD3</accession>
<feature type="domain" description="GATA-type" evidence="10">
    <location>
        <begin position="208"/>
        <end position="255"/>
    </location>
</feature>
<keyword evidence="5" id="KW-0805">Transcription regulation</keyword>
<name>G8YAD3_PICSO</name>
<evidence type="ECO:0000256" key="6">
    <source>
        <dbReference type="ARBA" id="ARBA00023163"/>
    </source>
</evidence>
<dbReference type="STRING" id="559304.G8YAD3"/>
<dbReference type="HOGENOM" id="CLU_574940_0_0_1"/>
<dbReference type="GO" id="GO:0000981">
    <property type="term" value="F:DNA-binding transcription factor activity, RNA polymerase II-specific"/>
    <property type="evidence" value="ECO:0007669"/>
    <property type="project" value="TreeGrafter"/>
</dbReference>
<dbReference type="Proteomes" id="UP000005222">
    <property type="component" value="Chromosome L"/>
</dbReference>
<keyword evidence="4" id="KW-0862">Zinc</keyword>
<evidence type="ECO:0000256" key="5">
    <source>
        <dbReference type="ARBA" id="ARBA00023015"/>
    </source>
</evidence>
<gene>
    <name evidence="11" type="primary">Piso0_004094</name>
    <name evidence="11" type="ORF">GNLVRS01_PISO0K09316g</name>
    <name evidence="12" type="ORF">GNLVRS01_PISO0L09317g</name>
</gene>
<dbReference type="eggNOG" id="KOG1601">
    <property type="taxonomic scope" value="Eukaryota"/>
</dbReference>
<evidence type="ECO:0000256" key="7">
    <source>
        <dbReference type="ARBA" id="ARBA00023242"/>
    </source>
</evidence>
<feature type="region of interest" description="Disordered" evidence="9">
    <location>
        <begin position="1"/>
        <end position="38"/>
    </location>
</feature>
<feature type="region of interest" description="Disordered" evidence="9">
    <location>
        <begin position="139"/>
        <end position="174"/>
    </location>
</feature>
<dbReference type="GO" id="GO:0005634">
    <property type="term" value="C:nucleus"/>
    <property type="evidence" value="ECO:0007669"/>
    <property type="project" value="UniProtKB-SubCell"/>
</dbReference>
<comment type="subcellular location">
    <subcellularLocation>
        <location evidence="1">Nucleus</location>
    </subcellularLocation>
</comment>
<keyword evidence="7" id="KW-0539">Nucleus</keyword>
<evidence type="ECO:0000313" key="11">
    <source>
        <dbReference type="EMBL" id="CCE83516.1"/>
    </source>
</evidence>
<evidence type="ECO:0000256" key="1">
    <source>
        <dbReference type="ARBA" id="ARBA00004123"/>
    </source>
</evidence>
<evidence type="ECO:0000256" key="2">
    <source>
        <dbReference type="ARBA" id="ARBA00022723"/>
    </source>
</evidence>